<evidence type="ECO:0000313" key="4">
    <source>
        <dbReference type="EMBL" id="TQD44215.1"/>
    </source>
</evidence>
<evidence type="ECO:0000256" key="2">
    <source>
        <dbReference type="SAM" id="MobiDB-lite"/>
    </source>
</evidence>
<gene>
    <name evidence="4" type="ORF">FK256_04055</name>
</gene>
<dbReference type="Proteomes" id="UP000319010">
    <property type="component" value="Unassembled WGS sequence"/>
</dbReference>
<feature type="compositionally biased region" description="Pro residues" evidence="2">
    <location>
        <begin position="69"/>
        <end position="79"/>
    </location>
</feature>
<dbReference type="RefSeq" id="WP_141423803.1">
    <property type="nucleotide sequence ID" value="NZ_JASPFB010000007.1"/>
</dbReference>
<dbReference type="SUPFAM" id="SSF102405">
    <property type="entry name" value="MCP/YpsA-like"/>
    <property type="match status" value="1"/>
</dbReference>
<evidence type="ECO:0000313" key="5">
    <source>
        <dbReference type="Proteomes" id="UP000319010"/>
    </source>
</evidence>
<evidence type="ECO:0000259" key="3">
    <source>
        <dbReference type="Pfam" id="PF02481"/>
    </source>
</evidence>
<organism evidence="4 5">
    <name type="scientific">Actinomyces johnsonii</name>
    <dbReference type="NCBI Taxonomy" id="544581"/>
    <lineage>
        <taxon>Bacteria</taxon>
        <taxon>Bacillati</taxon>
        <taxon>Actinomycetota</taxon>
        <taxon>Actinomycetes</taxon>
        <taxon>Actinomycetales</taxon>
        <taxon>Actinomycetaceae</taxon>
        <taxon>Actinomyces</taxon>
    </lineage>
</organism>
<dbReference type="GO" id="GO:0009294">
    <property type="term" value="P:DNA-mediated transformation"/>
    <property type="evidence" value="ECO:0007669"/>
    <property type="project" value="InterPro"/>
</dbReference>
<protein>
    <submittedName>
        <fullName evidence="4">DNA-processing protein DprA</fullName>
    </submittedName>
</protein>
<dbReference type="Gene3D" id="3.40.50.450">
    <property type="match status" value="1"/>
</dbReference>
<name>A0A508AB27_9ACTO</name>
<feature type="region of interest" description="Disordered" evidence="2">
    <location>
        <begin position="161"/>
        <end position="190"/>
    </location>
</feature>
<proteinExistence type="inferred from homology"/>
<dbReference type="AlphaFoldDB" id="A0A508AB27"/>
<dbReference type="PANTHER" id="PTHR43022:SF1">
    <property type="entry name" value="PROTEIN SMF"/>
    <property type="match status" value="1"/>
</dbReference>
<sequence length="477" mass="49106">MTPEQTPELTPGLPYDIDDPALARATWSRLAEPDSAAAAILVGRLGPSAALRWLLEEAIDSSGHMRSAPRPPVPEPPPGTSSAGVVSTHWAQVAARWAPRLEGLDIRRELDVLDRLGGSLILPGDAWWPPGLDELDHPPFCLWVRGDPSLLVSAGDLKDADVSGDGAGSGPRNRNDGAQADRSSADTGGRAGALVREAIVDTRSLPVREQRMPAGPANGLSLALVGARACTRYGEGVATSLASGVTARGGLIVSGGAFGIDACAHRGALCEGPTVSVSAGGVDRLYPVGNAGVLEAVIANGALVAEVPPGCQPGRHRFVSRNRVIAAISGATIVVEAAWRSGALSTAHRALDMGRPVGAIPGPVTSMSSVGCHRLLRKGAVCITDADDALELLTPLGTVDADAVKEQDPGLVGDGLLDGLEPDSAVVLDAMPARASATTEAIVRSGGLSLKETTTALGVLELMGRVERTATGWRRRR</sequence>
<comment type="similarity">
    <text evidence="1">Belongs to the DprA/Smf family.</text>
</comment>
<evidence type="ECO:0000256" key="1">
    <source>
        <dbReference type="ARBA" id="ARBA00006525"/>
    </source>
</evidence>
<comment type="caution">
    <text evidence="4">The sequence shown here is derived from an EMBL/GenBank/DDBJ whole genome shotgun (WGS) entry which is preliminary data.</text>
</comment>
<feature type="domain" description="Smf/DprA SLOG" evidence="3">
    <location>
        <begin position="220"/>
        <end position="393"/>
    </location>
</feature>
<dbReference type="PANTHER" id="PTHR43022">
    <property type="entry name" value="PROTEIN SMF"/>
    <property type="match status" value="1"/>
</dbReference>
<reference evidence="4 5" key="1">
    <citation type="submission" date="2019-06" db="EMBL/GenBank/DDBJ databases">
        <title>Draft genome sequence of Actinomyces johnsonii CCUG 34287T.</title>
        <authorList>
            <person name="Salva-Serra F."/>
            <person name="Cardew S."/>
            <person name="Moore E."/>
        </authorList>
    </citation>
    <scope>NUCLEOTIDE SEQUENCE [LARGE SCALE GENOMIC DNA]</scope>
    <source>
        <strain evidence="4 5">CCUG 34287</strain>
    </source>
</reference>
<dbReference type="Pfam" id="PF02481">
    <property type="entry name" value="DNA_processg_A"/>
    <property type="match status" value="1"/>
</dbReference>
<dbReference type="EMBL" id="VICB01000004">
    <property type="protein sequence ID" value="TQD44215.1"/>
    <property type="molecule type" value="Genomic_DNA"/>
</dbReference>
<accession>A0A508AB27</accession>
<feature type="region of interest" description="Disordered" evidence="2">
    <location>
        <begin position="63"/>
        <end position="84"/>
    </location>
</feature>
<dbReference type="InterPro" id="IPR003488">
    <property type="entry name" value="DprA"/>
</dbReference>
<dbReference type="InterPro" id="IPR057666">
    <property type="entry name" value="DrpA_SLOG"/>
</dbReference>